<name>A0A2G8KIB4_STIJA</name>
<dbReference type="EMBL" id="MRZV01000562">
    <property type="protein sequence ID" value="PIK47737.1"/>
    <property type="molecule type" value="Genomic_DNA"/>
</dbReference>
<feature type="region of interest" description="Disordered" evidence="1">
    <location>
        <begin position="362"/>
        <end position="403"/>
    </location>
</feature>
<evidence type="ECO:0000313" key="3">
    <source>
        <dbReference type="Proteomes" id="UP000230750"/>
    </source>
</evidence>
<gene>
    <name evidence="2" type="ORF">BSL78_15406</name>
</gene>
<dbReference type="OrthoDB" id="8928145at2759"/>
<keyword evidence="3" id="KW-1185">Reference proteome</keyword>
<organism evidence="2 3">
    <name type="scientific">Stichopus japonicus</name>
    <name type="common">Sea cucumber</name>
    <dbReference type="NCBI Taxonomy" id="307972"/>
    <lineage>
        <taxon>Eukaryota</taxon>
        <taxon>Metazoa</taxon>
        <taxon>Echinodermata</taxon>
        <taxon>Eleutherozoa</taxon>
        <taxon>Echinozoa</taxon>
        <taxon>Holothuroidea</taxon>
        <taxon>Aspidochirotacea</taxon>
        <taxon>Aspidochirotida</taxon>
        <taxon>Stichopodidae</taxon>
        <taxon>Apostichopus</taxon>
    </lineage>
</organism>
<evidence type="ECO:0000313" key="2">
    <source>
        <dbReference type="EMBL" id="PIK47737.1"/>
    </source>
</evidence>
<feature type="region of interest" description="Disordered" evidence="1">
    <location>
        <begin position="421"/>
        <end position="448"/>
    </location>
</feature>
<accession>A0A2G8KIB4</accession>
<sequence length="507" mass="55334">MLKLPTSEIVLRAGFQSNVSLLSTLLLVSANPHQRQDLLDRVLQDRSLQYLNQLYLDKTENATSLFEEIKSYLSATGSGFKLVIDRKPCGDNMDMASKLNSITAEIEKVIPGDSLVSPHFLSLLVALNTHPDVSSLQTLSAVQLVFGHPHVVADCEAAGDAFRGGCRPISTPFSHRQDHFPLAPHRRSPFLVDNGCHFATVEARYEYSLTLARTGYNSSSTVTLRLNKNEEVLKSNSCSNVKSREISPLSVLNADDALDRLTKSFSEMPVPSSSPPVPARLDLNQDASMMMQGDQVTDTRNMPSKPQTLVGPTVTITSELSPTEEPGKWAPLGSSRYFGKYRAKPNLASDAEVQDIVDFLSGCPPKQSTGSLLDPPNKSPQDSITPNSSSSSSSNHSSGWGSLGGGDSNAIRYGSYNPQYQELDSQYGGRKSPMPHGHHWTGQPYQTHSQMGQMYVPDPRMMGDPTNEAEFAHYVAANAIVKRVPLTSECSPTHMHGGHWSPPQGIR</sequence>
<feature type="compositionally biased region" description="Low complexity" evidence="1">
    <location>
        <begin position="388"/>
        <end position="400"/>
    </location>
</feature>
<protein>
    <submittedName>
        <fullName evidence="2">Uncharacterized protein</fullName>
    </submittedName>
</protein>
<comment type="caution">
    <text evidence="2">The sequence shown here is derived from an EMBL/GenBank/DDBJ whole genome shotgun (WGS) entry which is preliminary data.</text>
</comment>
<evidence type="ECO:0000256" key="1">
    <source>
        <dbReference type="SAM" id="MobiDB-lite"/>
    </source>
</evidence>
<dbReference type="Proteomes" id="UP000230750">
    <property type="component" value="Unassembled WGS sequence"/>
</dbReference>
<reference evidence="2 3" key="1">
    <citation type="journal article" date="2017" name="PLoS Biol.">
        <title>The sea cucumber genome provides insights into morphological evolution and visceral regeneration.</title>
        <authorList>
            <person name="Zhang X."/>
            <person name="Sun L."/>
            <person name="Yuan J."/>
            <person name="Sun Y."/>
            <person name="Gao Y."/>
            <person name="Zhang L."/>
            <person name="Li S."/>
            <person name="Dai H."/>
            <person name="Hamel J.F."/>
            <person name="Liu C."/>
            <person name="Yu Y."/>
            <person name="Liu S."/>
            <person name="Lin W."/>
            <person name="Guo K."/>
            <person name="Jin S."/>
            <person name="Xu P."/>
            <person name="Storey K.B."/>
            <person name="Huan P."/>
            <person name="Zhang T."/>
            <person name="Zhou Y."/>
            <person name="Zhang J."/>
            <person name="Lin C."/>
            <person name="Li X."/>
            <person name="Xing L."/>
            <person name="Huo D."/>
            <person name="Sun M."/>
            <person name="Wang L."/>
            <person name="Mercier A."/>
            <person name="Li F."/>
            <person name="Yang H."/>
            <person name="Xiang J."/>
        </authorList>
    </citation>
    <scope>NUCLEOTIDE SEQUENCE [LARGE SCALE GENOMIC DNA]</scope>
    <source>
        <strain evidence="2">Shaxun</strain>
        <tissue evidence="2">Muscle</tissue>
    </source>
</reference>
<dbReference type="AlphaFoldDB" id="A0A2G8KIB4"/>
<proteinExistence type="predicted"/>